<organism evidence="6 7">
    <name type="scientific">Testicularia cyperi</name>
    <dbReference type="NCBI Taxonomy" id="1882483"/>
    <lineage>
        <taxon>Eukaryota</taxon>
        <taxon>Fungi</taxon>
        <taxon>Dikarya</taxon>
        <taxon>Basidiomycota</taxon>
        <taxon>Ustilaginomycotina</taxon>
        <taxon>Ustilaginomycetes</taxon>
        <taxon>Ustilaginales</taxon>
        <taxon>Anthracoideaceae</taxon>
        <taxon>Testicularia</taxon>
    </lineage>
</organism>
<gene>
    <name evidence="6" type="ORF">BCV70DRAFT_146311</name>
</gene>
<comment type="function">
    <text evidence="1">Catalyzes both the ATP-dependent activation of exogenously supplied lipoate to lipoyl-AMP and the transfer of the activated lipoyl onto the lipoyl domains of lipoate-dependent enzymes.</text>
</comment>
<evidence type="ECO:0000256" key="1">
    <source>
        <dbReference type="ARBA" id="ARBA00003253"/>
    </source>
</evidence>
<proteinExistence type="inferred from homology"/>
<comment type="pathway">
    <text evidence="2">Protein modification; protein lipoylation via exogenous pathway; protein N(6)-(lipoyl)lysine from lipoate: step 2/2.</text>
</comment>
<dbReference type="PANTHER" id="PTHR12561:SF3">
    <property type="entry name" value="LIPOYLTRANSFERASE 1, MITOCHONDRIAL"/>
    <property type="match status" value="1"/>
</dbReference>
<dbReference type="InterPro" id="IPR045864">
    <property type="entry name" value="aa-tRNA-synth_II/BPL/LPL"/>
</dbReference>
<dbReference type="GO" id="GO:0009249">
    <property type="term" value="P:protein lipoylation"/>
    <property type="evidence" value="ECO:0007669"/>
    <property type="project" value="InterPro"/>
</dbReference>
<protein>
    <recommendedName>
        <fullName evidence="4">Putative lipoate-protein ligase A</fullName>
    </recommendedName>
</protein>
<dbReference type="FunCoup" id="A0A317Y2C7">
    <property type="interactions" value="211"/>
</dbReference>
<dbReference type="Pfam" id="PF21948">
    <property type="entry name" value="LplA-B_cat"/>
    <property type="match status" value="1"/>
</dbReference>
<dbReference type="Proteomes" id="UP000246740">
    <property type="component" value="Unassembled WGS sequence"/>
</dbReference>
<keyword evidence="7" id="KW-1185">Reference proteome</keyword>
<evidence type="ECO:0000313" key="6">
    <source>
        <dbReference type="EMBL" id="PWZ03721.1"/>
    </source>
</evidence>
<dbReference type="AlphaFoldDB" id="A0A317Y2C7"/>
<feature type="non-terminal residue" evidence="6">
    <location>
        <position position="384"/>
    </location>
</feature>
<sequence length="384" mass="43090">PEAWVSRSTNPWFNLAFEDHLFRTRDPATPVCFLYRNSPCVVVGRNQNSWKELNASAMLSIGLPMVRRRSGGGTVYHDLGNTNYSFHIPRDDFDRRTHAELVARALNSPPVSLTLSRSSQANTKKGAYVNGRNDICIRVLPSFDSASNEKTRQDIEAGYEERKVSGSAYKLVNKRAYHHGTMLLSASLGSLGSSLRNDRGESLVTKGVASFPAPVANLCDAFPDRKAFLTHEAFVQAVVQEFADTYRRRTSSTGDVTVREVDETYLDRPDMNEGRWKLRENFEELQSWEWVFGQTPEFTHRVAVHDAAQIDPASSKPGHTTQWGTFAIDIHSKNGVVLDAQLLDAHLPGQAREETIQRLVEGLKDRRYDELATPPPWGPQSPFS</sequence>
<name>A0A317Y2C7_9BASI</name>
<dbReference type="InParanoid" id="A0A317Y2C7"/>
<feature type="non-terminal residue" evidence="6">
    <location>
        <position position="1"/>
    </location>
</feature>
<accession>A0A317Y2C7</accession>
<reference evidence="6 7" key="1">
    <citation type="journal article" date="2018" name="Mol. Biol. Evol.">
        <title>Broad Genomic Sampling Reveals a Smut Pathogenic Ancestry of the Fungal Clade Ustilaginomycotina.</title>
        <authorList>
            <person name="Kijpornyongpan T."/>
            <person name="Mondo S.J."/>
            <person name="Barry K."/>
            <person name="Sandor L."/>
            <person name="Lee J."/>
            <person name="Lipzen A."/>
            <person name="Pangilinan J."/>
            <person name="LaButti K."/>
            <person name="Hainaut M."/>
            <person name="Henrissat B."/>
            <person name="Grigoriev I.V."/>
            <person name="Spatafora J.W."/>
            <person name="Aime M.C."/>
        </authorList>
    </citation>
    <scope>NUCLEOTIDE SEQUENCE [LARGE SCALE GENOMIC DNA]</scope>
    <source>
        <strain evidence="6 7">MCA 3645</strain>
    </source>
</reference>
<dbReference type="Gene3D" id="3.30.930.10">
    <property type="entry name" value="Bira Bifunctional Protein, Domain 2"/>
    <property type="match status" value="1"/>
</dbReference>
<evidence type="ECO:0000259" key="5">
    <source>
        <dbReference type="PROSITE" id="PS51733"/>
    </source>
</evidence>
<dbReference type="STRING" id="1882483.A0A317Y2C7"/>
<feature type="domain" description="BPL/LPL catalytic" evidence="5">
    <location>
        <begin position="26"/>
        <end position="250"/>
    </location>
</feature>
<dbReference type="PROSITE" id="PS51733">
    <property type="entry name" value="BPL_LPL_CATALYTIC"/>
    <property type="match status" value="1"/>
</dbReference>
<dbReference type="GO" id="GO:0017118">
    <property type="term" value="F:lipoyltransferase activity"/>
    <property type="evidence" value="ECO:0007669"/>
    <property type="project" value="TreeGrafter"/>
</dbReference>
<dbReference type="UniPathway" id="UPA00537">
    <property type="reaction ID" value="UER00595"/>
</dbReference>
<dbReference type="GO" id="GO:0005739">
    <property type="term" value="C:mitochondrion"/>
    <property type="evidence" value="ECO:0007669"/>
    <property type="project" value="TreeGrafter"/>
</dbReference>
<dbReference type="CDD" id="cd16443">
    <property type="entry name" value="LplA"/>
    <property type="match status" value="1"/>
</dbReference>
<dbReference type="SUPFAM" id="SSF55681">
    <property type="entry name" value="Class II aaRS and biotin synthetases"/>
    <property type="match status" value="1"/>
</dbReference>
<evidence type="ECO:0000313" key="7">
    <source>
        <dbReference type="Proteomes" id="UP000246740"/>
    </source>
</evidence>
<evidence type="ECO:0000256" key="2">
    <source>
        <dbReference type="ARBA" id="ARBA00005085"/>
    </source>
</evidence>
<dbReference type="EMBL" id="KZ819188">
    <property type="protein sequence ID" value="PWZ03721.1"/>
    <property type="molecule type" value="Genomic_DNA"/>
</dbReference>
<dbReference type="OrthoDB" id="201621at2759"/>
<comment type="similarity">
    <text evidence="3">Belongs to the LplA family.</text>
</comment>
<dbReference type="InterPro" id="IPR004143">
    <property type="entry name" value="BPL_LPL_catalytic"/>
</dbReference>
<evidence type="ECO:0000256" key="4">
    <source>
        <dbReference type="ARBA" id="ARBA00015925"/>
    </source>
</evidence>
<dbReference type="InterPro" id="IPR004562">
    <property type="entry name" value="LipoylTrfase_LipoateP_Ligase"/>
</dbReference>
<evidence type="ECO:0000256" key="3">
    <source>
        <dbReference type="ARBA" id="ARBA00008242"/>
    </source>
</evidence>
<dbReference type="PANTHER" id="PTHR12561">
    <property type="entry name" value="LIPOATE-PROTEIN LIGASE"/>
    <property type="match status" value="1"/>
</dbReference>